<comment type="caution">
    <text evidence="1">The sequence shown here is derived from an EMBL/GenBank/DDBJ whole genome shotgun (WGS) entry which is preliminary data.</text>
</comment>
<dbReference type="EMBL" id="CM037014">
    <property type="protein sequence ID" value="KAH7687657.1"/>
    <property type="molecule type" value="Genomic_DNA"/>
</dbReference>
<evidence type="ECO:0000313" key="1">
    <source>
        <dbReference type="EMBL" id="KAH7687657.1"/>
    </source>
</evidence>
<name>A0ACB7WIR4_DIOAL</name>
<dbReference type="Proteomes" id="UP000827976">
    <property type="component" value="Chromosome 4"/>
</dbReference>
<evidence type="ECO:0000313" key="2">
    <source>
        <dbReference type="Proteomes" id="UP000827976"/>
    </source>
</evidence>
<proteinExistence type="predicted"/>
<gene>
    <name evidence="1" type="ORF">IHE45_04G180300</name>
</gene>
<keyword evidence="2" id="KW-1185">Reference proteome</keyword>
<organism evidence="1 2">
    <name type="scientific">Dioscorea alata</name>
    <name type="common">Purple yam</name>
    <dbReference type="NCBI Taxonomy" id="55571"/>
    <lineage>
        <taxon>Eukaryota</taxon>
        <taxon>Viridiplantae</taxon>
        <taxon>Streptophyta</taxon>
        <taxon>Embryophyta</taxon>
        <taxon>Tracheophyta</taxon>
        <taxon>Spermatophyta</taxon>
        <taxon>Magnoliopsida</taxon>
        <taxon>Liliopsida</taxon>
        <taxon>Dioscoreales</taxon>
        <taxon>Dioscoreaceae</taxon>
        <taxon>Dioscorea</taxon>
    </lineage>
</organism>
<sequence length="1420" mass="153915">MALPPPDQVEDLTDEDFFDKLVGDDDDSGITGFQSPPTDLVRAVSSLSIGDVGQSLDDAVERGSAAGDDDPKANSILPAPEESDKFASTEPVTGAVSQIETPSPSTEKHSGTKVKEVQWSAFNADFQQADTDGFGSYSDFWADNSEGPAEFLQNDNEVNSAFMEKSNGESSMGMSASGQEESQFYNSSYEQAADGHDLQYWENLYPGWKYDASTGQWYQLEGYDISTNAQSDAYTNTTSVQSDGYNASVNVQSGSNAAVNSQLDSHTMANVDGQHGFHGNTQFASDGFVVDQRSDISYIQQASSSAVDKIAEDSSVASVQWNQVSQENAGYPSNMVFDPQYPDWYYDTNTQQWQTLESYFQSFSQAAGSLPSQLIQNSSNGYGDSSLYNGVNHSENSTMQSQSYHQTGGNWQGSTNNYSLQNSWQQPEEFGKDVSDFYGNQQMGSSYGSGMQTMNKSKQETSYKSFEPGKSHVYGISNGVSGYQSFNPSENMYQYSQPKVENTLQAHLSSSGSYYGNQNSGYSQQSFQSTGGLHTPLPLANAISEGRSSAGRPPHALVTFGFGGKLIVMKDTNSFGPNLDYGSQDAAKGVISVLNLSEVVCDKIDGTNGGGGSYFHTLCQQSFPGPLVGGNAGTKDVNKWIDEKVQECQAPLLDERKGELLKMLISLLKISLQHYGKLRSPFVAGSSLEESDGPESDVTKLFASARKNHPHLGEYGSYTHCVQSLPSEGQARTTAVEVQNLLVSGRRKEALQRAQEGQLWGPALVLAAQLGDKFYVDTVKQMAHRQFMFGSPLRTLCLLIAGQPADVFSADNFVDMGMPGATNAFQQPHRVLTNSMLDDWEENLAIITANRTKDDELVIIHLGDCLWKERGEVTAAHTCYLVAEANFEPYSDSARLCLVGADHWKCPRTFASPEAIQRTELYEYSKVLGNSQFILLPFQPYKLIYANMLAEVGKVSESLRYCQASLKVLRNSGRAPEVETWKSLFSSLEERLRTHQQGGYGTNLAPGKFVGKLFTSIDRSIHRMIGAPPAPLPPTPQMSVNGKELNAVVPKVASSQSTMAMSSLIPSASVETMSEWETDSSRKIMHNRSISEPDFGRSPKQGSSVDSVSPEGQHKVSTSRFGRIGSQLIQKTMGWVSRSRPDRQAKLGQSNKFYYDENLKRWVEEGAEPPAAEAAPAAPPMLASYQNGISGHNVNSSFQSQSLPANGGSEIRSPSVTEPSSGMPPVPPTTNQFSSRSRMGVRSRYVDTFNKGGGASTNSFLTPTVPSAKPLMAAKFFIPTAPSASDGQQADATESIPEADVNSEPSTSGMQDKSFASPPPAMQRFPSMDNIAHNGNLTGSALQVRDEPPISHARAASWGGSYSDVFKPKMPEEKLSRGLGMQTSFMPGDLSAKQLSSSYLQPNGGGSSGGSGDDLHEVEL</sequence>
<accession>A0ACB7WIR4</accession>
<reference evidence="2" key="1">
    <citation type="journal article" date="2022" name="Nat. Commun.">
        <title>Chromosome evolution and the genetic basis of agronomically important traits in greater yam.</title>
        <authorList>
            <person name="Bredeson J.V."/>
            <person name="Lyons J.B."/>
            <person name="Oniyinde I.O."/>
            <person name="Okereke N.R."/>
            <person name="Kolade O."/>
            <person name="Nnabue I."/>
            <person name="Nwadili C.O."/>
            <person name="Hribova E."/>
            <person name="Parker M."/>
            <person name="Nwogha J."/>
            <person name="Shu S."/>
            <person name="Carlson J."/>
            <person name="Kariba R."/>
            <person name="Muthemba S."/>
            <person name="Knop K."/>
            <person name="Barton G.J."/>
            <person name="Sherwood A.V."/>
            <person name="Lopez-Montes A."/>
            <person name="Asiedu R."/>
            <person name="Jamnadass R."/>
            <person name="Muchugi A."/>
            <person name="Goodstein D."/>
            <person name="Egesi C.N."/>
            <person name="Featherston J."/>
            <person name="Asfaw A."/>
            <person name="Simpson G.G."/>
            <person name="Dolezel J."/>
            <person name="Hendre P.S."/>
            <person name="Van Deynze A."/>
            <person name="Kumar P.L."/>
            <person name="Obidiegwu J.E."/>
            <person name="Bhattacharjee R."/>
            <person name="Rokhsar D.S."/>
        </authorList>
    </citation>
    <scope>NUCLEOTIDE SEQUENCE [LARGE SCALE GENOMIC DNA]</scope>
    <source>
        <strain evidence="2">cv. TDa95/00328</strain>
    </source>
</reference>
<protein>
    <submittedName>
        <fullName evidence="1">COPII coat assembly protein Sec16 protein</fullName>
    </submittedName>
</protein>